<dbReference type="KEGG" id="gax:Pan161_21920"/>
<dbReference type="Proteomes" id="UP000316855">
    <property type="component" value="Chromosome"/>
</dbReference>
<keyword evidence="3" id="KW-1185">Reference proteome</keyword>
<organism evidence="2 3">
    <name type="scientific">Gimesia algae</name>
    <dbReference type="NCBI Taxonomy" id="2527971"/>
    <lineage>
        <taxon>Bacteria</taxon>
        <taxon>Pseudomonadati</taxon>
        <taxon>Planctomycetota</taxon>
        <taxon>Planctomycetia</taxon>
        <taxon>Planctomycetales</taxon>
        <taxon>Planctomycetaceae</taxon>
        <taxon>Gimesia</taxon>
    </lineage>
</organism>
<gene>
    <name evidence="2" type="ORF">Pan161_21920</name>
</gene>
<proteinExistence type="predicted"/>
<name>A0A517VC24_9PLAN</name>
<feature type="region of interest" description="Disordered" evidence="1">
    <location>
        <begin position="338"/>
        <end position="360"/>
    </location>
</feature>
<evidence type="ECO:0008006" key="4">
    <source>
        <dbReference type="Google" id="ProtNLM"/>
    </source>
</evidence>
<evidence type="ECO:0000313" key="2">
    <source>
        <dbReference type="EMBL" id="QDT90539.1"/>
    </source>
</evidence>
<dbReference type="EMBL" id="CP036343">
    <property type="protein sequence ID" value="QDT90539.1"/>
    <property type="molecule type" value="Genomic_DNA"/>
</dbReference>
<sequence length="434" mass="49922">MSLKHRIFLAHSFATDKINAEGQKDQNGISDLELAGFITSWIKEFSGDQIEVIRTRDPFDDYISSKVRRDICSSDLMLCLFTKRTKDHLKHLWIPSTYVISEASAGLMQYPSEDESHRRLFGLVENGVDREQLGMAFPMNKTASEFVRSDLDGLRCKLKEMVDAILNSKSLIRDDREYLSLDKVATVWRNGAITVECRHRYRFTTDLTKTSIPHAIWRVSQPLPPMKTLLNGSRDVGRGYLRCVPTDCGGPGQKTCQRRIIARTSGMENEHKFDIEFSKMDIKAGNELTYELAWGYQNAFHDPTKQDDKPNSVGLRTFERGMARSVSLTVQFQRDFEEDSNEPAPILEEPPVLSTSDSPLLPADTPEFWHQSAIWHEQKKLQPCPKRSGAMWEVYRWEGACFSGSAKLDWYPQLNYLQEDEIKPVRKRRKRNDS</sequence>
<evidence type="ECO:0000256" key="1">
    <source>
        <dbReference type="SAM" id="MobiDB-lite"/>
    </source>
</evidence>
<reference evidence="2 3" key="1">
    <citation type="submission" date="2019-02" db="EMBL/GenBank/DDBJ databases">
        <title>Deep-cultivation of Planctomycetes and their phenomic and genomic characterization uncovers novel biology.</title>
        <authorList>
            <person name="Wiegand S."/>
            <person name="Jogler M."/>
            <person name="Boedeker C."/>
            <person name="Pinto D."/>
            <person name="Vollmers J."/>
            <person name="Rivas-Marin E."/>
            <person name="Kohn T."/>
            <person name="Peeters S.H."/>
            <person name="Heuer A."/>
            <person name="Rast P."/>
            <person name="Oberbeckmann S."/>
            <person name="Bunk B."/>
            <person name="Jeske O."/>
            <person name="Meyerdierks A."/>
            <person name="Storesund J.E."/>
            <person name="Kallscheuer N."/>
            <person name="Luecker S."/>
            <person name="Lage O.M."/>
            <person name="Pohl T."/>
            <person name="Merkel B.J."/>
            <person name="Hornburger P."/>
            <person name="Mueller R.-W."/>
            <person name="Bruemmer F."/>
            <person name="Labrenz M."/>
            <person name="Spormann A.M."/>
            <person name="Op den Camp H."/>
            <person name="Overmann J."/>
            <person name="Amann R."/>
            <person name="Jetten M.S.M."/>
            <person name="Mascher T."/>
            <person name="Medema M.H."/>
            <person name="Devos D.P."/>
            <person name="Kaster A.-K."/>
            <person name="Ovreas L."/>
            <person name="Rohde M."/>
            <person name="Galperin M.Y."/>
            <person name="Jogler C."/>
        </authorList>
    </citation>
    <scope>NUCLEOTIDE SEQUENCE [LARGE SCALE GENOMIC DNA]</scope>
    <source>
        <strain evidence="2 3">Pan161</strain>
    </source>
</reference>
<dbReference type="AlphaFoldDB" id="A0A517VC24"/>
<accession>A0A517VC24</accession>
<protein>
    <recommendedName>
        <fullName evidence="4">TIR domain-containing protein</fullName>
    </recommendedName>
</protein>
<evidence type="ECO:0000313" key="3">
    <source>
        <dbReference type="Proteomes" id="UP000316855"/>
    </source>
</evidence>
<dbReference type="RefSeq" id="WP_145226556.1">
    <property type="nucleotide sequence ID" value="NZ_CP036343.1"/>
</dbReference>